<evidence type="ECO:0000256" key="3">
    <source>
        <dbReference type="ARBA" id="ARBA00012744"/>
    </source>
</evidence>
<feature type="region of interest" description="Disordered" evidence="8">
    <location>
        <begin position="623"/>
        <end position="664"/>
    </location>
</feature>
<evidence type="ECO:0000256" key="1">
    <source>
        <dbReference type="ARBA" id="ARBA00000448"/>
    </source>
</evidence>
<dbReference type="InterPro" id="IPR033132">
    <property type="entry name" value="GH_1_N_CS"/>
</dbReference>
<evidence type="ECO:0000313" key="11">
    <source>
        <dbReference type="Proteomes" id="UP000288805"/>
    </source>
</evidence>
<evidence type="ECO:0000256" key="7">
    <source>
        <dbReference type="ARBA" id="ARBA00023180"/>
    </source>
</evidence>
<evidence type="ECO:0000256" key="9">
    <source>
        <dbReference type="SAM" id="SignalP"/>
    </source>
</evidence>
<feature type="compositionally biased region" description="Basic residues" evidence="8">
    <location>
        <begin position="639"/>
        <end position="650"/>
    </location>
</feature>
<organism evidence="10 11">
    <name type="scientific">Vitis vinifera</name>
    <name type="common">Grape</name>
    <dbReference type="NCBI Taxonomy" id="29760"/>
    <lineage>
        <taxon>Eukaryota</taxon>
        <taxon>Viridiplantae</taxon>
        <taxon>Streptophyta</taxon>
        <taxon>Embryophyta</taxon>
        <taxon>Tracheophyta</taxon>
        <taxon>Spermatophyta</taxon>
        <taxon>Magnoliopsida</taxon>
        <taxon>eudicotyledons</taxon>
        <taxon>Gunneridae</taxon>
        <taxon>Pentapetalae</taxon>
        <taxon>rosids</taxon>
        <taxon>Vitales</taxon>
        <taxon>Vitaceae</taxon>
        <taxon>Viteae</taxon>
        <taxon>Vitis</taxon>
    </lineage>
</organism>
<dbReference type="GO" id="GO:0005975">
    <property type="term" value="P:carbohydrate metabolic process"/>
    <property type="evidence" value="ECO:0007669"/>
    <property type="project" value="InterPro"/>
</dbReference>
<evidence type="ECO:0000256" key="8">
    <source>
        <dbReference type="SAM" id="MobiDB-lite"/>
    </source>
</evidence>
<proteinExistence type="inferred from homology"/>
<name>A0A438CCT8_VITVI</name>
<keyword evidence="7" id="KW-0325">Glycoprotein</keyword>
<gene>
    <name evidence="10" type="primary">FURH_1</name>
    <name evidence="10" type="ORF">CK203_106778</name>
</gene>
<evidence type="ECO:0000256" key="2">
    <source>
        <dbReference type="ARBA" id="ARBA00010838"/>
    </source>
</evidence>
<protein>
    <recommendedName>
        <fullName evidence="3">beta-glucosidase</fullName>
        <ecNumber evidence="3">3.2.1.21</ecNumber>
    </recommendedName>
</protein>
<comment type="caution">
    <text evidence="10">The sequence shown here is derived from an EMBL/GenBank/DDBJ whole genome shotgun (WGS) entry which is preliminary data.</text>
</comment>
<comment type="catalytic activity">
    <reaction evidence="1">
        <text>Hydrolysis of terminal, non-reducing beta-D-glucosyl residues with release of beta-D-glucose.</text>
        <dbReference type="EC" id="3.2.1.21"/>
    </reaction>
</comment>
<dbReference type="EC" id="3.2.1.21" evidence="3"/>
<evidence type="ECO:0000256" key="4">
    <source>
        <dbReference type="ARBA" id="ARBA00022729"/>
    </source>
</evidence>
<keyword evidence="6" id="KW-1015">Disulfide bond</keyword>
<keyword evidence="4 9" id="KW-0732">Signal</keyword>
<dbReference type="PROSITE" id="PS00653">
    <property type="entry name" value="GLYCOSYL_HYDROL_F1_2"/>
    <property type="match status" value="1"/>
</dbReference>
<evidence type="ECO:0000256" key="5">
    <source>
        <dbReference type="ARBA" id="ARBA00022801"/>
    </source>
</evidence>
<dbReference type="Pfam" id="PF00232">
    <property type="entry name" value="Glyco_hydro_1"/>
    <property type="match status" value="1"/>
</dbReference>
<dbReference type="GO" id="GO:0008422">
    <property type="term" value="F:beta-glucosidase activity"/>
    <property type="evidence" value="ECO:0007669"/>
    <property type="project" value="UniProtKB-EC"/>
</dbReference>
<feature type="chain" id="PRO_5019366439" description="beta-glucosidase" evidence="9">
    <location>
        <begin position="24"/>
        <end position="884"/>
    </location>
</feature>
<dbReference type="EMBL" id="QGNW01002342">
    <property type="protein sequence ID" value="RVW20736.1"/>
    <property type="molecule type" value="Genomic_DNA"/>
</dbReference>
<keyword evidence="5 10" id="KW-0378">Hydrolase</keyword>
<dbReference type="Proteomes" id="UP000288805">
    <property type="component" value="Unassembled WGS sequence"/>
</dbReference>
<sequence>MATQGPLLFCSLVLVLSFAHCHGAKPSAIFSRRSFPPGFVFGAGSSAYQYEGASHEGGKGRNIWDTFTAKHPEKISDGSTGNVAIDFYHKYKEDIKLLKFIGMDAMRFSISWSRVLPSGRVSGGVNKEGVKFYNNVINELLANGLKPFVTLFHWDLPQALEDEYGGFLSRKIVDDYRDYVDFCFKQFGDRVKHWITLNEPYVFNYYGYSTGTYAPGRCSNYSSTCASGNSATEPYIVAHNLLLSHAAGKSQKGIIGVTLISAWFQTKYPTTAGVRASRRALDFMLGWFLIQSLYLQKTSGQGVRMHPPMVLLAMVKRGRYKSVGLLLGGSVSIITLRTADRDRGGGTWAMTGCSGNPKKRAMCALWEDPDEDDPDDNACHVSLVCGVVWLYLNVALLVYKLSVKEFRDRFCIPNGVIVEFLNGEDVVSTEKAEQDTVIFSKEQFNAGLRFPLPALFKEFLHFTQIPPAFIHPNIVRVLMGCSIISMLYNLDLTLLEVFFVYSLKKVKNDIFSMSAHLSSLQLVTELPDSTKGGAKGYVMVWGVWAGSKHPSRPFSPNYSLVIPGPERRGHLVDWVENASFACLSKLFEIDAKERQCKTLLTARNLMAVVREPQEYVINILPRKMPKEKRGGASPPNKTPAKRRKLVKNGKRVKEPTPSKDFAPPPITHEAEVIIEEPVNPAPHSISSGSGHVAGLNHSSTSLAAVARLANLAEEAASINHPDSPNPDVDAVEAVCAAPMEEVGAESQSQPSDDPDRLALVLVKGPPSKRPCSVRNLRSGLMGRLQDRQLEIEVSCSSAYVAHPEGGEVEMVTETPTVPVIVLDEVAPGETHLVVNVEAPNPEQESPSVASSGGDFVKRQIQICQVMAFSDVYNLERQGIEDTPL</sequence>
<dbReference type="AlphaFoldDB" id="A0A438CCT8"/>
<dbReference type="PANTHER" id="PTHR10353:SF297">
    <property type="entry name" value="VICIANIN HYDROLASE-LIKE"/>
    <property type="match status" value="1"/>
</dbReference>
<reference evidence="10 11" key="1">
    <citation type="journal article" date="2018" name="PLoS Genet.">
        <title>Population sequencing reveals clonal diversity and ancestral inbreeding in the grapevine cultivar Chardonnay.</title>
        <authorList>
            <person name="Roach M.J."/>
            <person name="Johnson D.L."/>
            <person name="Bohlmann J."/>
            <person name="van Vuuren H.J."/>
            <person name="Jones S.J."/>
            <person name="Pretorius I.S."/>
            <person name="Schmidt S.A."/>
            <person name="Borneman A.R."/>
        </authorList>
    </citation>
    <scope>NUCLEOTIDE SEQUENCE [LARGE SCALE GENOMIC DNA]</scope>
    <source>
        <strain evidence="11">cv. Chardonnay</strain>
        <tissue evidence="10">Leaf</tissue>
    </source>
</reference>
<dbReference type="PANTHER" id="PTHR10353">
    <property type="entry name" value="GLYCOSYL HYDROLASE"/>
    <property type="match status" value="1"/>
</dbReference>
<feature type="signal peptide" evidence="9">
    <location>
        <begin position="1"/>
        <end position="23"/>
    </location>
</feature>
<evidence type="ECO:0000256" key="6">
    <source>
        <dbReference type="ARBA" id="ARBA00023157"/>
    </source>
</evidence>
<dbReference type="SUPFAM" id="SSF51445">
    <property type="entry name" value="(Trans)glycosidases"/>
    <property type="match status" value="1"/>
</dbReference>
<dbReference type="InterPro" id="IPR001360">
    <property type="entry name" value="Glyco_hydro_1"/>
</dbReference>
<accession>A0A438CCT8</accession>
<evidence type="ECO:0000313" key="10">
    <source>
        <dbReference type="EMBL" id="RVW20736.1"/>
    </source>
</evidence>
<dbReference type="InterPro" id="IPR017853">
    <property type="entry name" value="GH"/>
</dbReference>
<dbReference type="FunFam" id="3.20.20.80:FF:000294">
    <property type="entry name" value="Beta-glucosidase 11"/>
    <property type="match status" value="1"/>
</dbReference>
<dbReference type="Gene3D" id="3.20.20.80">
    <property type="entry name" value="Glycosidases"/>
    <property type="match status" value="1"/>
</dbReference>
<comment type="similarity">
    <text evidence="2">Belongs to the glycosyl hydrolase 1 family.</text>
</comment>